<dbReference type="InterPro" id="IPR000182">
    <property type="entry name" value="GNAT_dom"/>
</dbReference>
<protein>
    <submittedName>
        <fullName evidence="2">GNAT family N-acetyltransferase</fullName>
        <ecNumber evidence="2">2.3.-.-</ecNumber>
    </submittedName>
</protein>
<keyword evidence="2" id="KW-0012">Acyltransferase</keyword>
<dbReference type="CDD" id="cd04301">
    <property type="entry name" value="NAT_SF"/>
    <property type="match status" value="1"/>
</dbReference>
<sequence length="106" mass="11751">MEIMLRTETPDDYGSIAELHAHSFTHGFGIGESTLTSLLRKRRTYDPELSIVAESRGRVVGHVLFTPQSIMVKDCVLQAVILAPLAVHPDFRQQGIGSMPVEFDTL</sequence>
<evidence type="ECO:0000313" key="2">
    <source>
        <dbReference type="EMBL" id="MFD1222259.1"/>
    </source>
</evidence>
<dbReference type="RefSeq" id="WP_345589517.1">
    <property type="nucleotide sequence ID" value="NZ_BAABJG010000018.1"/>
</dbReference>
<organism evidence="2 3">
    <name type="scientific">Paenibacillus vulneris</name>
    <dbReference type="NCBI Taxonomy" id="1133364"/>
    <lineage>
        <taxon>Bacteria</taxon>
        <taxon>Bacillati</taxon>
        <taxon>Bacillota</taxon>
        <taxon>Bacilli</taxon>
        <taxon>Bacillales</taxon>
        <taxon>Paenibacillaceae</taxon>
        <taxon>Paenibacillus</taxon>
    </lineage>
</organism>
<dbReference type="GO" id="GO:0016746">
    <property type="term" value="F:acyltransferase activity"/>
    <property type="evidence" value="ECO:0007669"/>
    <property type="project" value="UniProtKB-KW"/>
</dbReference>
<dbReference type="Pfam" id="PF00583">
    <property type="entry name" value="Acetyltransf_1"/>
    <property type="match status" value="1"/>
</dbReference>
<dbReference type="InterPro" id="IPR016181">
    <property type="entry name" value="Acyl_CoA_acyltransferase"/>
</dbReference>
<proteinExistence type="predicted"/>
<dbReference type="Gene3D" id="3.40.630.30">
    <property type="match status" value="1"/>
</dbReference>
<evidence type="ECO:0000313" key="3">
    <source>
        <dbReference type="Proteomes" id="UP001597180"/>
    </source>
</evidence>
<accession>A0ABW3US32</accession>
<reference evidence="3" key="1">
    <citation type="journal article" date="2019" name="Int. J. Syst. Evol. Microbiol.">
        <title>The Global Catalogue of Microorganisms (GCM) 10K type strain sequencing project: providing services to taxonomists for standard genome sequencing and annotation.</title>
        <authorList>
            <consortium name="The Broad Institute Genomics Platform"/>
            <consortium name="The Broad Institute Genome Sequencing Center for Infectious Disease"/>
            <person name="Wu L."/>
            <person name="Ma J."/>
        </authorList>
    </citation>
    <scope>NUCLEOTIDE SEQUENCE [LARGE SCALE GENOMIC DNA]</scope>
    <source>
        <strain evidence="3">CCUG 53270</strain>
    </source>
</reference>
<dbReference type="SUPFAM" id="SSF55729">
    <property type="entry name" value="Acyl-CoA N-acyltransferases (Nat)"/>
    <property type="match status" value="1"/>
</dbReference>
<name>A0ABW3US32_9BACL</name>
<gene>
    <name evidence="2" type="ORF">ACFQ4B_19235</name>
</gene>
<keyword evidence="3" id="KW-1185">Reference proteome</keyword>
<feature type="domain" description="N-acetyltransferase" evidence="1">
    <location>
        <begin position="3"/>
        <end position="106"/>
    </location>
</feature>
<dbReference type="Proteomes" id="UP001597180">
    <property type="component" value="Unassembled WGS sequence"/>
</dbReference>
<comment type="caution">
    <text evidence="2">The sequence shown here is derived from an EMBL/GenBank/DDBJ whole genome shotgun (WGS) entry which is preliminary data.</text>
</comment>
<evidence type="ECO:0000259" key="1">
    <source>
        <dbReference type="PROSITE" id="PS51186"/>
    </source>
</evidence>
<keyword evidence="2" id="KW-0808">Transferase</keyword>
<dbReference type="EMBL" id="JBHTLU010000023">
    <property type="protein sequence ID" value="MFD1222259.1"/>
    <property type="molecule type" value="Genomic_DNA"/>
</dbReference>
<dbReference type="EC" id="2.3.-.-" evidence="2"/>
<dbReference type="PROSITE" id="PS51186">
    <property type="entry name" value="GNAT"/>
    <property type="match status" value="1"/>
</dbReference>